<protein>
    <recommendedName>
        <fullName evidence="3">HTH cro/C1-type domain-containing protein</fullName>
    </recommendedName>
</protein>
<evidence type="ECO:0000313" key="1">
    <source>
        <dbReference type="EMBL" id="CCH35214.1"/>
    </source>
</evidence>
<proteinExistence type="predicted"/>
<dbReference type="Proteomes" id="UP000006281">
    <property type="component" value="Chromosome"/>
</dbReference>
<dbReference type="AlphaFoldDB" id="K0KEM0"/>
<dbReference type="OrthoDB" id="3697959at2"/>
<evidence type="ECO:0000313" key="2">
    <source>
        <dbReference type="Proteomes" id="UP000006281"/>
    </source>
</evidence>
<dbReference type="EMBL" id="HE804045">
    <property type="protein sequence ID" value="CCH35214.1"/>
    <property type="molecule type" value="Genomic_DNA"/>
</dbReference>
<organism evidence="1 2">
    <name type="scientific">Saccharothrix espanaensis (strain ATCC 51144 / DSM 44229 / JCM 9112 / NBRC 15066 / NRRL 15764)</name>
    <dbReference type="NCBI Taxonomy" id="1179773"/>
    <lineage>
        <taxon>Bacteria</taxon>
        <taxon>Bacillati</taxon>
        <taxon>Actinomycetota</taxon>
        <taxon>Actinomycetes</taxon>
        <taxon>Pseudonocardiales</taxon>
        <taxon>Pseudonocardiaceae</taxon>
        <taxon>Saccharothrix</taxon>
    </lineage>
</organism>
<dbReference type="BioCyc" id="SESP1179773:BN6_RS38690-MONOMER"/>
<gene>
    <name evidence="1" type="ordered locus">BN6_79960</name>
</gene>
<accession>K0KEM0</accession>
<evidence type="ECO:0008006" key="3">
    <source>
        <dbReference type="Google" id="ProtNLM"/>
    </source>
</evidence>
<dbReference type="RefSeq" id="WP_015105321.1">
    <property type="nucleotide sequence ID" value="NC_019673.1"/>
</dbReference>
<keyword evidence="2" id="KW-1185">Reference proteome</keyword>
<name>K0KEM0_SACES</name>
<sequence>MSFTVRLDVAKLIRSARLAGLNSDYALAKKMGINRSTLSRVIDSELQPGPAFIGGALVALDPLRFEDLFVVVPDQKSERTP</sequence>
<dbReference type="STRING" id="1179773.BN6_79960"/>
<dbReference type="KEGG" id="sesp:BN6_79960"/>
<dbReference type="HOGENOM" id="CLU_184522_0_0_11"/>
<dbReference type="PATRIC" id="fig|1179773.3.peg.8071"/>
<reference evidence="1 2" key="1">
    <citation type="journal article" date="2012" name="BMC Genomics">
        <title>Complete genome sequence of Saccharothrix espanaensis DSM 44229T and comparison to the other completely sequenced Pseudonocardiaceae.</title>
        <authorList>
            <person name="Strobel T."/>
            <person name="Al-Dilaimi A."/>
            <person name="Blom J."/>
            <person name="Gessner A."/>
            <person name="Kalinowski J."/>
            <person name="Luzhetska M."/>
            <person name="Puhler A."/>
            <person name="Szczepanowski R."/>
            <person name="Bechthold A."/>
            <person name="Ruckert C."/>
        </authorList>
    </citation>
    <scope>NUCLEOTIDE SEQUENCE [LARGE SCALE GENOMIC DNA]</scope>
    <source>
        <strain evidence="2">ATCC 51144 / DSM 44229 / JCM 9112 / NBRC 15066 / NRRL 15764</strain>
    </source>
</reference>